<evidence type="ECO:0000256" key="2">
    <source>
        <dbReference type="ARBA" id="ARBA00007430"/>
    </source>
</evidence>
<comment type="caution">
    <text evidence="8">The sequence shown here is derived from an EMBL/GenBank/DDBJ whole genome shotgun (WGS) entry which is preliminary data.</text>
</comment>
<dbReference type="Proteomes" id="UP000440498">
    <property type="component" value="Unassembled WGS sequence"/>
</dbReference>
<feature type="transmembrane region" description="Helical" evidence="7">
    <location>
        <begin position="75"/>
        <end position="98"/>
    </location>
</feature>
<keyword evidence="9" id="KW-1185">Reference proteome</keyword>
<name>A0A6A7MVJ9_9BURK</name>
<keyword evidence="5 7" id="KW-1133">Transmembrane helix</keyword>
<gene>
    <name evidence="8" type="ORF">GEV02_02285</name>
</gene>
<feature type="transmembrane region" description="Helical" evidence="7">
    <location>
        <begin position="138"/>
        <end position="162"/>
    </location>
</feature>
<accession>A0A6A7MVJ9</accession>
<dbReference type="CDD" id="cd13127">
    <property type="entry name" value="MATE_tuaB_like"/>
    <property type="match status" value="1"/>
</dbReference>
<organism evidence="8 9">
    <name type="scientific">Rugamonas aquatica</name>
    <dbReference type="NCBI Taxonomy" id="2743357"/>
    <lineage>
        <taxon>Bacteria</taxon>
        <taxon>Pseudomonadati</taxon>
        <taxon>Pseudomonadota</taxon>
        <taxon>Betaproteobacteria</taxon>
        <taxon>Burkholderiales</taxon>
        <taxon>Oxalobacteraceae</taxon>
        <taxon>Telluria group</taxon>
        <taxon>Rugamonas</taxon>
    </lineage>
</organism>
<proteinExistence type="inferred from homology"/>
<sequence>MQARWSLLISFAEKYTLLVLNTAGTMMLARLLTPAEIGVYAVGAVLAGLAQAVRDFGVGSYVIQEKQLTEEKLRAALGTSLCVAWSLALVVLLGSGLAARLYRDPRLSTVLQLLSINFLLIPFSSLALPYLRRQMRFSAIFAVNFTSSATQLLVSVGCAWLGHGYLSLVWGAVAGTVAALAASVCCWPRGLPWLPARRGMKAILSFGAISTTGSVIDELGVAAPDLIVGKMMGVAEVGIFGKAQGVVNVFNQMVTGAISPVIFPLFSEQARAGGDLRPAYLTTASYMTVLAWPFFGFVAIMAPAVVRVLYGDQWDACVPLIRIICVSSALYSMFSMARYLFVAMGAVRTQAKLDALSVPVRVVAVLLAAPFGLEWVAWAVVVGAVFRSCWTFLYLRRLAGLQWWALLAAVRRSALVAFASLCGPLLLVVWYPMRPAYALNELLIAALSALLPWLAAVLCFRHELAAECTLAGRKAWALLGK</sequence>
<evidence type="ECO:0000313" key="8">
    <source>
        <dbReference type="EMBL" id="MQA36965.1"/>
    </source>
</evidence>
<dbReference type="InterPro" id="IPR050833">
    <property type="entry name" value="Poly_Biosynth_Transport"/>
</dbReference>
<dbReference type="PANTHER" id="PTHR30250:SF10">
    <property type="entry name" value="LIPOPOLYSACCHARIDE BIOSYNTHESIS PROTEIN WZXC"/>
    <property type="match status" value="1"/>
</dbReference>
<evidence type="ECO:0000256" key="3">
    <source>
        <dbReference type="ARBA" id="ARBA00022475"/>
    </source>
</evidence>
<feature type="transmembrane region" description="Helical" evidence="7">
    <location>
        <begin position="168"/>
        <end position="191"/>
    </location>
</feature>
<protein>
    <submittedName>
        <fullName evidence="8">Oligosaccharide flippase family protein</fullName>
    </submittedName>
</protein>
<feature type="transmembrane region" description="Helical" evidence="7">
    <location>
        <begin position="320"/>
        <end position="341"/>
    </location>
</feature>
<comment type="similarity">
    <text evidence="2">Belongs to the polysaccharide synthase family.</text>
</comment>
<keyword evidence="3" id="KW-1003">Cell membrane</keyword>
<evidence type="ECO:0000256" key="7">
    <source>
        <dbReference type="SAM" id="Phobius"/>
    </source>
</evidence>
<dbReference type="PANTHER" id="PTHR30250">
    <property type="entry name" value="PST FAMILY PREDICTED COLANIC ACID TRANSPORTER"/>
    <property type="match status" value="1"/>
</dbReference>
<dbReference type="RefSeq" id="WP_152836311.1">
    <property type="nucleotide sequence ID" value="NZ_WHUG01000001.1"/>
</dbReference>
<evidence type="ECO:0000256" key="6">
    <source>
        <dbReference type="ARBA" id="ARBA00023136"/>
    </source>
</evidence>
<comment type="subcellular location">
    <subcellularLocation>
        <location evidence="1">Cell membrane</location>
        <topology evidence="1">Multi-pass membrane protein</topology>
    </subcellularLocation>
</comment>
<reference evidence="8 9" key="1">
    <citation type="submission" date="2019-10" db="EMBL/GenBank/DDBJ databases">
        <title>Two novel species isolated from a subtropical stream in China.</title>
        <authorList>
            <person name="Lu H."/>
        </authorList>
    </citation>
    <scope>NUCLEOTIDE SEQUENCE [LARGE SCALE GENOMIC DNA]</scope>
    <source>
        <strain evidence="8 9">FT29W</strain>
    </source>
</reference>
<feature type="transmembrane region" description="Helical" evidence="7">
    <location>
        <begin position="110"/>
        <end position="131"/>
    </location>
</feature>
<dbReference type="EMBL" id="WHUG01000001">
    <property type="protein sequence ID" value="MQA36965.1"/>
    <property type="molecule type" value="Genomic_DNA"/>
</dbReference>
<dbReference type="AlphaFoldDB" id="A0A6A7MVJ9"/>
<evidence type="ECO:0000256" key="5">
    <source>
        <dbReference type="ARBA" id="ARBA00022989"/>
    </source>
</evidence>
<keyword evidence="6 7" id="KW-0472">Membrane</keyword>
<dbReference type="Pfam" id="PF13440">
    <property type="entry name" value="Polysacc_synt_3"/>
    <property type="match status" value="1"/>
</dbReference>
<feature type="transmembrane region" description="Helical" evidence="7">
    <location>
        <begin position="439"/>
        <end position="460"/>
    </location>
</feature>
<dbReference type="GO" id="GO:0005886">
    <property type="term" value="C:plasma membrane"/>
    <property type="evidence" value="ECO:0007669"/>
    <property type="project" value="UniProtKB-SubCell"/>
</dbReference>
<feature type="transmembrane region" description="Helical" evidence="7">
    <location>
        <begin position="279"/>
        <end position="300"/>
    </location>
</feature>
<evidence type="ECO:0000256" key="4">
    <source>
        <dbReference type="ARBA" id="ARBA00022692"/>
    </source>
</evidence>
<keyword evidence="4 7" id="KW-0812">Transmembrane</keyword>
<evidence type="ECO:0000256" key="1">
    <source>
        <dbReference type="ARBA" id="ARBA00004651"/>
    </source>
</evidence>
<feature type="transmembrane region" description="Helical" evidence="7">
    <location>
        <begin position="415"/>
        <end position="433"/>
    </location>
</feature>
<evidence type="ECO:0000313" key="9">
    <source>
        <dbReference type="Proteomes" id="UP000440498"/>
    </source>
</evidence>